<evidence type="ECO:0000259" key="5">
    <source>
        <dbReference type="Pfam" id="PF07992"/>
    </source>
</evidence>
<dbReference type="InterPro" id="IPR023753">
    <property type="entry name" value="FAD/NAD-binding_dom"/>
</dbReference>
<organism evidence="6 7">
    <name type="scientific">Ustilago trichophora</name>
    <dbReference type="NCBI Taxonomy" id="86804"/>
    <lineage>
        <taxon>Eukaryota</taxon>
        <taxon>Fungi</taxon>
        <taxon>Dikarya</taxon>
        <taxon>Basidiomycota</taxon>
        <taxon>Ustilaginomycotina</taxon>
        <taxon>Ustilaginomycetes</taxon>
        <taxon>Ustilaginales</taxon>
        <taxon>Ustilaginaceae</taxon>
        <taxon>Ustilago</taxon>
    </lineage>
</organism>
<keyword evidence="7" id="KW-1185">Reference proteome</keyword>
<dbReference type="GO" id="GO:0050660">
    <property type="term" value="F:flavin adenine dinucleotide binding"/>
    <property type="evidence" value="ECO:0007669"/>
    <property type="project" value="TreeGrafter"/>
</dbReference>
<dbReference type="PANTHER" id="PTHR43735">
    <property type="entry name" value="APOPTOSIS-INDUCING FACTOR 1"/>
    <property type="match status" value="1"/>
</dbReference>
<reference evidence="6 7" key="1">
    <citation type="submission" date="2018-03" db="EMBL/GenBank/DDBJ databases">
        <authorList>
            <person name="Guldener U."/>
        </authorList>
    </citation>
    <scope>NUCLEOTIDE SEQUENCE [LARGE SCALE GENOMIC DNA]</scope>
    <source>
        <strain evidence="6 7">NBRC100155</strain>
    </source>
</reference>
<keyword evidence="2" id="KW-0285">Flavoprotein</keyword>
<evidence type="ECO:0000313" key="7">
    <source>
        <dbReference type="Proteomes" id="UP000324022"/>
    </source>
</evidence>
<dbReference type="GO" id="GO:0005737">
    <property type="term" value="C:cytoplasm"/>
    <property type="evidence" value="ECO:0007669"/>
    <property type="project" value="TreeGrafter"/>
</dbReference>
<dbReference type="PANTHER" id="PTHR43735:SF3">
    <property type="entry name" value="FERROPTOSIS SUPPRESSOR PROTEIN 1"/>
    <property type="match status" value="1"/>
</dbReference>
<evidence type="ECO:0000256" key="1">
    <source>
        <dbReference type="ARBA" id="ARBA00006442"/>
    </source>
</evidence>
<protein>
    <submittedName>
        <fullName evidence="6">Related to AIF1 - mitochondrial cell death effector</fullName>
    </submittedName>
</protein>
<evidence type="ECO:0000256" key="4">
    <source>
        <dbReference type="ARBA" id="ARBA00023002"/>
    </source>
</evidence>
<feature type="domain" description="FAD/NAD(P)-binding" evidence="5">
    <location>
        <begin position="8"/>
        <end position="332"/>
    </location>
</feature>
<accession>A0A5C3E1X7</accession>
<dbReference type="EMBL" id="OOIN01000005">
    <property type="protein sequence ID" value="SPO23506.1"/>
    <property type="molecule type" value="Genomic_DNA"/>
</dbReference>
<dbReference type="OrthoDB" id="202203at2759"/>
<sequence length="408" mass="42952">MTSDQLKNVVVVGAASAGLFTAQSLAKSLPDTHRVVLIEANPVAYWSIGALRAAVQVGFENKIIHDLTNDTVFGTNTRHIVLAGTRVVDLLADGVVVNRDVTASLPGCATLEGEGDSEGMKIKVQADKVVLAVGADYGFPSRISPSSSTKDDVLKDFQQMQKEIAAAQEILVIGGGPTGVEFVGEVLDEHPNKVVTLLTRGSGLVTNGKDSFRGVSSKLLSQLQSLGVRVILNDSLSADNLSTGPLGESKTYITEKGQKISADYLMLSSGGKPSTDWIKEIDSSIIDPDTSLITVTPTFSIASSSPKWANYYALGDAASTPGLKTSYIAQQHAPALAHNIVTAINKAERPDSSKMKNAGGPPGNMIVVPLGKSGGASYLMFFSVGGWLTSLVKGKTLFVDTFHGWFKG</sequence>
<keyword evidence="4" id="KW-0560">Oxidoreductase</keyword>
<dbReference type="InterPro" id="IPR036188">
    <property type="entry name" value="FAD/NAD-bd_sf"/>
</dbReference>
<dbReference type="Proteomes" id="UP000324022">
    <property type="component" value="Unassembled WGS sequence"/>
</dbReference>
<evidence type="ECO:0000256" key="3">
    <source>
        <dbReference type="ARBA" id="ARBA00022827"/>
    </source>
</evidence>
<dbReference type="PRINTS" id="PR00411">
    <property type="entry name" value="PNDRDTASEI"/>
</dbReference>
<keyword evidence="3" id="KW-0274">FAD</keyword>
<evidence type="ECO:0000256" key="2">
    <source>
        <dbReference type="ARBA" id="ARBA00022630"/>
    </source>
</evidence>
<name>A0A5C3E1X7_9BASI</name>
<proteinExistence type="inferred from homology"/>
<dbReference type="Gene3D" id="3.50.50.100">
    <property type="match status" value="1"/>
</dbReference>
<dbReference type="AlphaFoldDB" id="A0A5C3E1X7"/>
<evidence type="ECO:0000313" key="6">
    <source>
        <dbReference type="EMBL" id="SPO23506.1"/>
    </source>
</evidence>
<dbReference type="SUPFAM" id="SSF51905">
    <property type="entry name" value="FAD/NAD(P)-binding domain"/>
    <property type="match status" value="1"/>
</dbReference>
<gene>
    <name evidence="6" type="ORF">UTRI_02185</name>
</gene>
<dbReference type="GO" id="GO:0004174">
    <property type="term" value="F:electron-transferring-flavoprotein dehydrogenase activity"/>
    <property type="evidence" value="ECO:0007669"/>
    <property type="project" value="TreeGrafter"/>
</dbReference>
<comment type="similarity">
    <text evidence="1">Belongs to the FAD-dependent oxidoreductase family.</text>
</comment>
<dbReference type="PRINTS" id="PR00368">
    <property type="entry name" value="FADPNR"/>
</dbReference>
<dbReference type="Pfam" id="PF07992">
    <property type="entry name" value="Pyr_redox_2"/>
    <property type="match status" value="1"/>
</dbReference>